<dbReference type="EMBL" id="JBGEWD010000021">
    <property type="protein sequence ID" value="MEY8001635.1"/>
    <property type="molecule type" value="Genomic_DNA"/>
</dbReference>
<name>A0ABV4BVV6_9CLOT</name>
<evidence type="ECO:0000313" key="2">
    <source>
        <dbReference type="Proteomes" id="UP001564657"/>
    </source>
</evidence>
<accession>A0ABV4BVV6</accession>
<gene>
    <name evidence="1" type="ORF">AB8U03_15805</name>
</gene>
<keyword evidence="2" id="KW-1185">Reference proteome</keyword>
<sequence>MKLTDRDIKIINFIKNNQGATIGQLQKLFFPSYNMTAKRLKLLLNNKFLKAQMHPVLGKKVYYLKKLPSFHTLVITDMTILLKDKIKFMQREYKIKNNYIDCIFILKEGKIIILEVDIYNRTKETKIKEILKTLAETKAVVEFWVVCRCERRAHVQEIKYIKINDIKNIKL</sequence>
<dbReference type="InterPro" id="IPR036390">
    <property type="entry name" value="WH_DNA-bd_sf"/>
</dbReference>
<comment type="caution">
    <text evidence="1">The sequence shown here is derived from an EMBL/GenBank/DDBJ whole genome shotgun (WGS) entry which is preliminary data.</text>
</comment>
<dbReference type="Proteomes" id="UP001564657">
    <property type="component" value="Unassembled WGS sequence"/>
</dbReference>
<evidence type="ECO:0000313" key="1">
    <source>
        <dbReference type="EMBL" id="MEY8001635.1"/>
    </source>
</evidence>
<reference evidence="1 2" key="1">
    <citation type="submission" date="2024-08" db="EMBL/GenBank/DDBJ databases">
        <title>Clostridium lapicellarii sp. nov., and Clostridium renhuaiense sp. nov., two species isolated from the mud in a fermentation cellar used for producing sauce-flavour Chinese liquors.</title>
        <authorList>
            <person name="Yang F."/>
            <person name="Wang H."/>
            <person name="Chen L.Q."/>
            <person name="Zhou N."/>
            <person name="Lu J.J."/>
            <person name="Pu X.X."/>
            <person name="Wan B."/>
            <person name="Wang L."/>
            <person name="Liu S.J."/>
        </authorList>
    </citation>
    <scope>NUCLEOTIDE SEQUENCE [LARGE SCALE GENOMIC DNA]</scope>
    <source>
        <strain evidence="1 2">MT-5</strain>
    </source>
</reference>
<dbReference type="RefSeq" id="WP_369705528.1">
    <property type="nucleotide sequence ID" value="NZ_JBGEWD010000021.1"/>
</dbReference>
<proteinExistence type="predicted"/>
<organism evidence="1 2">
    <name type="scientific">Clostridium moutaii</name>
    <dbReference type="NCBI Taxonomy" id="3240932"/>
    <lineage>
        <taxon>Bacteria</taxon>
        <taxon>Bacillati</taxon>
        <taxon>Bacillota</taxon>
        <taxon>Clostridia</taxon>
        <taxon>Eubacteriales</taxon>
        <taxon>Clostridiaceae</taxon>
        <taxon>Clostridium</taxon>
    </lineage>
</organism>
<dbReference type="SUPFAM" id="SSF46785">
    <property type="entry name" value="Winged helix' DNA-binding domain"/>
    <property type="match status" value="1"/>
</dbReference>
<protein>
    <submittedName>
        <fullName evidence="1">Uncharacterized protein</fullName>
    </submittedName>
</protein>